<protein>
    <submittedName>
        <fullName evidence="1">Uncharacterized protein</fullName>
    </submittedName>
</protein>
<reference evidence="1" key="2">
    <citation type="submission" date="2019-06" db="EMBL/GenBank/DDBJ databases">
        <authorList>
            <consortium name="DOE Joint Genome Institute"/>
            <person name="Ahrendt S.R."/>
            <person name="Cantor M.N."/>
            <person name="Hua S.X."/>
        </authorList>
    </citation>
    <scope>NUCLEOTIDE SEQUENCE</scope>
    <source>
        <strain evidence="1">NL-1724</strain>
    </source>
</reference>
<proteinExistence type="predicted"/>
<evidence type="ECO:0000313" key="3">
    <source>
        <dbReference type="Proteomes" id="UP000320762"/>
    </source>
</evidence>
<evidence type="ECO:0000313" key="1">
    <source>
        <dbReference type="EMBL" id="TRM59952.1"/>
    </source>
</evidence>
<gene>
    <name evidence="2" type="ORF">BD626DRAFT_498383</name>
    <name evidence="1" type="ORF">BD626DRAFT_506954</name>
</gene>
<name>A0A550C582_9AGAR</name>
<accession>A0A550C582</accession>
<evidence type="ECO:0000313" key="2">
    <source>
        <dbReference type="EMBL" id="TRM62769.1"/>
    </source>
</evidence>
<dbReference type="Proteomes" id="UP000320762">
    <property type="component" value="Unassembled WGS sequence"/>
</dbReference>
<dbReference type="AlphaFoldDB" id="A0A550C582"/>
<reference evidence="1 3" key="1">
    <citation type="journal article" date="2019" name="New Phytol.">
        <title>Comparative genomics reveals unique wood-decay strategies and fruiting body development in the Schizophyllaceae.</title>
        <authorList>
            <person name="Almasi E."/>
            <person name="Sahu N."/>
            <person name="Krizsan K."/>
            <person name="Balint B."/>
            <person name="Kovacs G.M."/>
            <person name="Kiss B."/>
            <person name="Cseklye J."/>
            <person name="Drula E."/>
            <person name="Henrissat B."/>
            <person name="Nagy I."/>
            <person name="Chovatia M."/>
            <person name="Adam C."/>
            <person name="LaButti K."/>
            <person name="Lipzen A."/>
            <person name="Riley R."/>
            <person name="Grigoriev I.V."/>
            <person name="Nagy L.G."/>
        </authorList>
    </citation>
    <scope>NUCLEOTIDE SEQUENCE [LARGE SCALE GENOMIC DNA]</scope>
    <source>
        <strain evidence="1 3">NL-1724</strain>
    </source>
</reference>
<comment type="caution">
    <text evidence="1">The sequence shown here is derived from an EMBL/GenBank/DDBJ whole genome shotgun (WGS) entry which is preliminary data.</text>
</comment>
<organism evidence="1 3">
    <name type="scientific">Schizophyllum amplum</name>
    <dbReference type="NCBI Taxonomy" id="97359"/>
    <lineage>
        <taxon>Eukaryota</taxon>
        <taxon>Fungi</taxon>
        <taxon>Dikarya</taxon>
        <taxon>Basidiomycota</taxon>
        <taxon>Agaricomycotina</taxon>
        <taxon>Agaricomycetes</taxon>
        <taxon>Agaricomycetidae</taxon>
        <taxon>Agaricales</taxon>
        <taxon>Schizophyllaceae</taxon>
        <taxon>Schizophyllum</taxon>
    </lineage>
</organism>
<dbReference type="EMBL" id="VDMD01000025">
    <property type="protein sequence ID" value="TRM59952.1"/>
    <property type="molecule type" value="Genomic_DNA"/>
</dbReference>
<keyword evidence="3" id="KW-1185">Reference proteome</keyword>
<dbReference type="EMBL" id="VDMD01000012">
    <property type="protein sequence ID" value="TRM62769.1"/>
    <property type="molecule type" value="Genomic_DNA"/>
</dbReference>
<sequence length="54" mass="6078">MYFLLVSSLGTNRIAVRLQRQMEPSSTTCVSIPARAEPGLLRSMRRQERRLSGG</sequence>